<dbReference type="RefSeq" id="WP_311072606.1">
    <property type="nucleotide sequence ID" value="NZ_CP134494.1"/>
</dbReference>
<protein>
    <submittedName>
        <fullName evidence="1">Uncharacterized protein</fullName>
    </submittedName>
</protein>
<accession>A0ABY9VNC2</accession>
<dbReference type="InterPro" id="IPR054224">
    <property type="entry name" value="DUF6944"/>
</dbReference>
<gene>
    <name evidence="1" type="ORF">RH061_20300</name>
</gene>
<proteinExistence type="predicted"/>
<name>A0ABY9VNC2_9BACI</name>
<reference evidence="1 2" key="1">
    <citation type="submission" date="2023-09" db="EMBL/GenBank/DDBJ databases">
        <title>Microbial mechanism of fulvic acid promoting antimony reduction mineralization in rice fields.</title>
        <authorList>
            <person name="Chen G."/>
            <person name="Lan J."/>
        </authorList>
    </citation>
    <scope>NUCLEOTIDE SEQUENCE [LARGE SCALE GENOMIC DNA]</scope>
    <source>
        <strain evidence="1 2">PS1</strain>
    </source>
</reference>
<organism evidence="1 2">
    <name type="scientific">Mesobacillus jeotgali</name>
    <dbReference type="NCBI Taxonomy" id="129985"/>
    <lineage>
        <taxon>Bacteria</taxon>
        <taxon>Bacillati</taxon>
        <taxon>Bacillota</taxon>
        <taxon>Bacilli</taxon>
        <taxon>Bacillales</taxon>
        <taxon>Bacillaceae</taxon>
        <taxon>Mesobacillus</taxon>
    </lineage>
</organism>
<evidence type="ECO:0000313" key="2">
    <source>
        <dbReference type="Proteomes" id="UP001303324"/>
    </source>
</evidence>
<keyword evidence="2" id="KW-1185">Reference proteome</keyword>
<dbReference type="Pfam" id="PF22116">
    <property type="entry name" value="DUF6944"/>
    <property type="match status" value="1"/>
</dbReference>
<sequence>MMENEQKEVFGAWVQAAGTTLAAIGSTPLKGFTESHMESLNLWGNELQALGNALIADSEPHFTMEKFGNMLQSAGNLTVIAGILLPVDNETKQELDIKGNLMQALGGSAALKDTLTEEHSMESLYHLYGNLLQIIGNSMQAISGIIELRGGEGENINTAGSWIQATGSIIEAVGSTIDFLDETG</sequence>
<dbReference type="Proteomes" id="UP001303324">
    <property type="component" value="Chromosome"/>
</dbReference>
<dbReference type="EMBL" id="CP134494">
    <property type="protein sequence ID" value="WNF22471.1"/>
    <property type="molecule type" value="Genomic_DNA"/>
</dbReference>
<evidence type="ECO:0000313" key="1">
    <source>
        <dbReference type="EMBL" id="WNF22471.1"/>
    </source>
</evidence>